<dbReference type="Proteomes" id="UP000237344">
    <property type="component" value="Unassembled WGS sequence"/>
</dbReference>
<evidence type="ECO:0008006" key="3">
    <source>
        <dbReference type="Google" id="ProtNLM"/>
    </source>
</evidence>
<evidence type="ECO:0000313" key="1">
    <source>
        <dbReference type="EMBL" id="POF63606.1"/>
    </source>
</evidence>
<keyword evidence="2" id="KW-1185">Reference proteome</keyword>
<sequence length="190" mass="20428">MDNVQRTILSQYASSPTICTLIDAWNQCIDPTASIDSFYDLVWNVQTAQGHGLDVWGRIVGISRVLTITEDLFWGFGEAGNTSAAPFGQGPFYNGSVSTANYALADDAFRTLIYAKAMANITDGSVLSLNAILMTLFAGRGNAWVADGGDMTMTYSFDFQLTPVEISIVEASGVLPRPAGVSVAYRMEVS</sequence>
<comment type="caution">
    <text evidence="1">The sequence shown here is derived from an EMBL/GenBank/DDBJ whole genome shotgun (WGS) entry which is preliminary data.</text>
</comment>
<dbReference type="InterPro" id="IPR021283">
    <property type="entry name" value="Phage_Wedge1"/>
</dbReference>
<dbReference type="Pfam" id="PF11041">
    <property type="entry name" value="Phage_Wedge1"/>
    <property type="match status" value="1"/>
</dbReference>
<dbReference type="RefSeq" id="WP_110094457.1">
    <property type="nucleotide sequence ID" value="NZ_NKUE01000013.1"/>
</dbReference>
<dbReference type="OrthoDB" id="8158189at2"/>
<protein>
    <recommendedName>
        <fullName evidence="3">DUF2612 domain-containing protein</fullName>
    </recommendedName>
</protein>
<dbReference type="EMBL" id="POTC01000006">
    <property type="protein sequence ID" value="POF63606.1"/>
    <property type="molecule type" value="Genomic_DNA"/>
</dbReference>
<accession>A0A2S3W407</accession>
<name>A0A2S3W407_9PROT</name>
<organism evidence="1 2">
    <name type="scientific">Novacetimonas maltaceti</name>
    <dbReference type="NCBI Taxonomy" id="1203393"/>
    <lineage>
        <taxon>Bacteria</taxon>
        <taxon>Pseudomonadati</taxon>
        <taxon>Pseudomonadota</taxon>
        <taxon>Alphaproteobacteria</taxon>
        <taxon>Acetobacterales</taxon>
        <taxon>Acetobacteraceae</taxon>
        <taxon>Novacetimonas</taxon>
    </lineage>
</organism>
<evidence type="ECO:0000313" key="2">
    <source>
        <dbReference type="Proteomes" id="UP000237344"/>
    </source>
</evidence>
<dbReference type="AlphaFoldDB" id="A0A2S3W407"/>
<reference evidence="1 2" key="1">
    <citation type="submission" date="2018-01" db="EMBL/GenBank/DDBJ databases">
        <title>Draft Genome Sequence of Komagataeibacter maltaceti LMG 1529, a Vinegar Producing Acetic Acid Bacterium Isolated from Malt Vinegar Brewery Acetifiers.</title>
        <authorList>
            <person name="Zhang Q."/>
            <person name="Hollensteiner J."/>
            <person name="Poehlein A."/>
            <person name="Daniel R."/>
        </authorList>
    </citation>
    <scope>NUCLEOTIDE SEQUENCE [LARGE SCALE GENOMIC DNA]</scope>
    <source>
        <strain evidence="1 2">LMG 1529</strain>
    </source>
</reference>
<gene>
    <name evidence="1" type="ORF">KMAL_07860</name>
</gene>
<proteinExistence type="predicted"/>